<feature type="transmembrane region" description="Helical" evidence="10">
    <location>
        <begin position="177"/>
        <end position="197"/>
    </location>
</feature>
<feature type="transmembrane region" description="Helical" evidence="10">
    <location>
        <begin position="209"/>
        <end position="229"/>
    </location>
</feature>
<feature type="transmembrane region" description="Helical" evidence="10">
    <location>
        <begin position="481"/>
        <end position="499"/>
    </location>
</feature>
<evidence type="ECO:0000256" key="10">
    <source>
        <dbReference type="SAM" id="Phobius"/>
    </source>
</evidence>
<feature type="transmembrane region" description="Helical" evidence="10">
    <location>
        <begin position="35"/>
        <end position="59"/>
    </location>
</feature>
<evidence type="ECO:0000256" key="1">
    <source>
        <dbReference type="ARBA" id="ARBA00004429"/>
    </source>
</evidence>
<dbReference type="RefSeq" id="WP_120011303.1">
    <property type="nucleotide sequence ID" value="NZ_CP032482.1"/>
</dbReference>
<dbReference type="Pfam" id="PF01578">
    <property type="entry name" value="Cytochrom_C_asm"/>
    <property type="match status" value="1"/>
</dbReference>
<feature type="transmembrane region" description="Helical" evidence="10">
    <location>
        <begin position="125"/>
        <end position="144"/>
    </location>
</feature>
<organism evidence="13 14">
    <name type="scientific">Yersinia rochesterensis</name>
    <dbReference type="NCBI Taxonomy" id="1604335"/>
    <lineage>
        <taxon>Bacteria</taxon>
        <taxon>Pseudomonadati</taxon>
        <taxon>Pseudomonadota</taxon>
        <taxon>Gammaproteobacteria</taxon>
        <taxon>Enterobacterales</taxon>
        <taxon>Yersiniaceae</taxon>
        <taxon>Yersinia</taxon>
    </lineage>
</organism>
<protein>
    <submittedName>
        <fullName evidence="13">Heme lyase CcmF/NrfE family subunit</fullName>
    </submittedName>
</protein>
<feature type="transmembrane region" description="Helical" evidence="10">
    <location>
        <begin position="313"/>
        <end position="331"/>
    </location>
</feature>
<dbReference type="InterPro" id="IPR032523">
    <property type="entry name" value="CcmF_C"/>
</dbReference>
<feature type="transmembrane region" description="Helical" evidence="10">
    <location>
        <begin position="424"/>
        <end position="444"/>
    </location>
</feature>
<feature type="domain" description="Cytochrome c-type biogenesis protein CcmF C-terminal" evidence="12">
    <location>
        <begin position="315"/>
        <end position="622"/>
    </location>
</feature>
<comment type="subcellular location">
    <subcellularLocation>
        <location evidence="1">Cell inner membrane</location>
        <topology evidence="1">Multi-pass membrane protein</topology>
    </subcellularLocation>
</comment>
<evidence type="ECO:0000313" key="13">
    <source>
        <dbReference type="EMBL" id="AYD44422.1"/>
    </source>
</evidence>
<name>A0A8D4N3W8_9GAMM</name>
<evidence type="ECO:0000256" key="9">
    <source>
        <dbReference type="ARBA" id="ARBA00037230"/>
    </source>
</evidence>
<feature type="transmembrane region" description="Helical" evidence="10">
    <location>
        <begin position="351"/>
        <end position="374"/>
    </location>
</feature>
<dbReference type="GO" id="GO:0020037">
    <property type="term" value="F:heme binding"/>
    <property type="evidence" value="ECO:0007669"/>
    <property type="project" value="InterPro"/>
</dbReference>
<dbReference type="NCBIfam" id="NF007691">
    <property type="entry name" value="PRK10369.1"/>
    <property type="match status" value="1"/>
</dbReference>
<feature type="transmembrane region" description="Helical" evidence="10">
    <location>
        <begin position="6"/>
        <end position="28"/>
    </location>
</feature>
<feature type="transmembrane region" description="Helical" evidence="10">
    <location>
        <begin position="249"/>
        <end position="265"/>
    </location>
</feature>
<feature type="transmembrane region" description="Helical" evidence="10">
    <location>
        <begin position="456"/>
        <end position="474"/>
    </location>
</feature>
<evidence type="ECO:0000256" key="3">
    <source>
        <dbReference type="ARBA" id="ARBA00022475"/>
    </source>
</evidence>
<keyword evidence="3" id="KW-1003">Cell membrane</keyword>
<dbReference type="GO" id="GO:0005886">
    <property type="term" value="C:plasma membrane"/>
    <property type="evidence" value="ECO:0007669"/>
    <property type="project" value="UniProtKB-SubCell"/>
</dbReference>
<dbReference type="InterPro" id="IPR003567">
    <property type="entry name" value="Cyt_c_biogenesis"/>
</dbReference>
<reference evidence="13 14" key="1">
    <citation type="submission" date="2018-09" db="EMBL/GenBank/DDBJ databases">
        <title>Yersinia kristensenii subsp. rochesterensis subsp. nov., Isolated from Human Feces.</title>
        <authorList>
            <person name="Cunningham S.A."/>
            <person name="Jeraldo P."/>
            <person name="Patel R."/>
        </authorList>
    </citation>
    <scope>NUCLEOTIDE SEQUENCE [LARGE SCALE GENOMIC DNA]</scope>
    <source>
        <strain evidence="13 14">ATCC BAA-2637</strain>
    </source>
</reference>
<comment type="similarity">
    <text evidence="2">Belongs to the CcmF/CycK/Ccl1/NrfE/CcsA family.</text>
</comment>
<evidence type="ECO:0000256" key="8">
    <source>
        <dbReference type="ARBA" id="ARBA00023136"/>
    </source>
</evidence>
<keyword evidence="8 10" id="KW-0472">Membrane</keyword>
<dbReference type="Proteomes" id="UP000265864">
    <property type="component" value="Chromosome"/>
</dbReference>
<dbReference type="AlphaFoldDB" id="A0A8D4N3W8"/>
<keyword evidence="4" id="KW-0997">Cell inner membrane</keyword>
<dbReference type="PANTHER" id="PTHR43653">
    <property type="entry name" value="CYTOCHROME C ASSEMBLY PROTEIN-RELATED"/>
    <property type="match status" value="1"/>
</dbReference>
<keyword evidence="7 10" id="KW-1133">Transmembrane helix</keyword>
<gene>
    <name evidence="13" type="ORF">DXZ79_12400</name>
</gene>
<feature type="transmembrane region" description="Helical" evidence="10">
    <location>
        <begin position="274"/>
        <end position="293"/>
    </location>
</feature>
<feature type="domain" description="Cytochrome c assembly protein" evidence="11">
    <location>
        <begin position="89"/>
        <end position="295"/>
    </location>
</feature>
<dbReference type="PRINTS" id="PR01410">
    <property type="entry name" value="CCBIOGENESIS"/>
</dbReference>
<evidence type="ECO:0000256" key="2">
    <source>
        <dbReference type="ARBA" id="ARBA00009186"/>
    </source>
</evidence>
<keyword evidence="5 10" id="KW-0812">Transmembrane</keyword>
<evidence type="ECO:0000313" key="14">
    <source>
        <dbReference type="Proteomes" id="UP000265864"/>
    </source>
</evidence>
<evidence type="ECO:0000259" key="11">
    <source>
        <dbReference type="Pfam" id="PF01578"/>
    </source>
</evidence>
<dbReference type="GO" id="GO:0015232">
    <property type="term" value="F:heme transmembrane transporter activity"/>
    <property type="evidence" value="ECO:0007669"/>
    <property type="project" value="InterPro"/>
</dbReference>
<dbReference type="GO" id="GO:0016829">
    <property type="term" value="F:lyase activity"/>
    <property type="evidence" value="ECO:0007669"/>
    <property type="project" value="UniProtKB-KW"/>
</dbReference>
<dbReference type="InterPro" id="IPR002541">
    <property type="entry name" value="Cyt_c_assembly"/>
</dbReference>
<accession>A0A8D4N3W8</accession>
<feature type="transmembrane region" description="Helical" evidence="10">
    <location>
        <begin position="394"/>
        <end position="412"/>
    </location>
</feature>
<feature type="transmembrane region" description="Helical" evidence="10">
    <location>
        <begin position="602"/>
        <end position="622"/>
    </location>
</feature>
<sequence>MTGEFGLLSLLAAASLALLLGCVPFIALYGRRMPLLVWLPSLSYGVTLLITLALLALGWCFVTNDFSVLYVAQHANSQLPLFYKIAAIWGGHEGSMLFLLFALSLWSSALTLFRHHFPLRFFARALGVMGWLLVAFSAFILFFSNPFVRLFPTLAEGRDLNPMLQDLALIFHPPLLYLGYSGFAISFAFAVATLLEGKSSQNIARYSRPWVLAAWGLLSIGILLGAWWAYSELGWGGWWFWDPVENASLLPWLTSTALLHVLAINERRGLYHQWGILLSLVTFQLCLLGTFIVRSGVLTSVHAFAVDTARGEVLLALFGMVTLISLMLFALRVRGNHRAADFALFSLETLLLAALVLLSIAAVTVLIGTLYPLIFSALGLGSLSVGAPYFNQTLTPFVLLLLLLMGAAPFADWQQSRKTPRWRLVAPALLAIFGALFSAGWFQFLWQPQSQWQPAMMPGVTLALWALFAPLFAAKIRWRSWLIHGGVAISLLGMLFASYHSTELGSRMSPSREATLAGYQLTYQQTELLVGPNYTSERAHIRVSQHGRPITTLLPERRHYTAREMLMIEPAIASGPLADFYAVLGDNLSAGEYSVRLYHKPMVSWIWGGALIMVFGGVLTLWRRAKPASDIVEDK</sequence>
<dbReference type="InterPro" id="IPR003568">
    <property type="entry name" value="Cyt_c_biogenesis_CcmF"/>
</dbReference>
<keyword evidence="6" id="KW-0201">Cytochrome c-type biogenesis</keyword>
<evidence type="ECO:0000256" key="4">
    <source>
        <dbReference type="ARBA" id="ARBA00022519"/>
    </source>
</evidence>
<dbReference type="EMBL" id="CP032482">
    <property type="protein sequence ID" value="AYD44422.1"/>
    <property type="molecule type" value="Genomic_DNA"/>
</dbReference>
<evidence type="ECO:0000256" key="5">
    <source>
        <dbReference type="ARBA" id="ARBA00022692"/>
    </source>
</evidence>
<feature type="transmembrane region" description="Helical" evidence="10">
    <location>
        <begin position="96"/>
        <end position="113"/>
    </location>
</feature>
<dbReference type="NCBIfam" id="TIGR00353">
    <property type="entry name" value="nrfE"/>
    <property type="match status" value="1"/>
</dbReference>
<dbReference type="GeneID" id="82551557"/>
<dbReference type="Pfam" id="PF16327">
    <property type="entry name" value="CcmF_C"/>
    <property type="match status" value="1"/>
</dbReference>
<comment type="function">
    <text evidence="9">Required for the biogenesis of c-type cytochromes. Possible subunit of a heme lyase.</text>
</comment>
<dbReference type="PRINTS" id="PR01411">
    <property type="entry name" value="CCMFBIOGNSIS"/>
</dbReference>
<keyword evidence="13" id="KW-0456">Lyase</keyword>
<evidence type="ECO:0000259" key="12">
    <source>
        <dbReference type="Pfam" id="PF16327"/>
    </source>
</evidence>
<dbReference type="PANTHER" id="PTHR43653:SF1">
    <property type="entry name" value="CYTOCHROME C-TYPE BIOGENESIS PROTEIN CCMF"/>
    <property type="match status" value="1"/>
</dbReference>
<dbReference type="GO" id="GO:0017004">
    <property type="term" value="P:cytochrome complex assembly"/>
    <property type="evidence" value="ECO:0007669"/>
    <property type="project" value="UniProtKB-KW"/>
</dbReference>
<evidence type="ECO:0000256" key="6">
    <source>
        <dbReference type="ARBA" id="ARBA00022748"/>
    </source>
</evidence>
<evidence type="ECO:0000256" key="7">
    <source>
        <dbReference type="ARBA" id="ARBA00022989"/>
    </source>
</evidence>
<proteinExistence type="inferred from homology"/>